<feature type="chain" id="PRO_5018335676" description="AA9 family lytic polysaccharide monooxygenase" evidence="3">
    <location>
        <begin position="20"/>
        <end position="970"/>
    </location>
</feature>
<keyword evidence="3" id="KW-0732">Signal</keyword>
<evidence type="ECO:0000256" key="3">
    <source>
        <dbReference type="SAM" id="SignalP"/>
    </source>
</evidence>
<proteinExistence type="predicted"/>
<comment type="function">
    <text evidence="1">Lytic polysaccharide monooxygenase (LMPO) that depolymerizes crystalline and amorphous polysaccharides via the oxidation of scissile alpha- or beta-(1-4)-glycosidic bonds, yielding C1 and/or C4 oxidation products. Catalysis by LPMOs requires the reduction of the active-site copper from Cu(II) to Cu(I) by a reducing agent and H(2)O(2) or O(2) as a cosubstrate.</text>
</comment>
<comment type="catalytic activity">
    <reaction evidence="1">
        <text>[(1-&gt;4)-beta-D-glucosyl]n+m + reduced acceptor + O2 = 4-dehydro-beta-D-glucosyl-[(1-&gt;4)-beta-D-glucosyl]n-1 + [(1-&gt;4)-beta-D-glucosyl]m + acceptor + H2O.</text>
        <dbReference type="EC" id="1.14.99.56"/>
    </reaction>
</comment>
<feature type="domain" description="SUI1" evidence="4">
    <location>
        <begin position="879"/>
        <end position="953"/>
    </location>
</feature>
<dbReference type="InterPro" id="IPR005103">
    <property type="entry name" value="AA9_LPMO"/>
</dbReference>
<dbReference type="SUPFAM" id="SSF47592">
    <property type="entry name" value="SWIB/MDM2 domain"/>
    <property type="match status" value="1"/>
</dbReference>
<dbReference type="STRING" id="28573.A0A0U1M2X9"/>
<dbReference type="GO" id="GO:0030245">
    <property type="term" value="P:cellulose catabolic process"/>
    <property type="evidence" value="ECO:0007669"/>
    <property type="project" value="UniProtKB-UniRule"/>
</dbReference>
<dbReference type="PANTHER" id="PTHR12217">
    <property type="entry name" value="EUKARYOTIC TRANSLATION INITIATION FACTOR 2D"/>
    <property type="match status" value="1"/>
</dbReference>
<evidence type="ECO:0000313" key="5">
    <source>
        <dbReference type="EMBL" id="CRG89742.1"/>
    </source>
</evidence>
<dbReference type="InterPro" id="IPR001950">
    <property type="entry name" value="SUI1"/>
</dbReference>
<feature type="region of interest" description="Disordered" evidence="2">
    <location>
        <begin position="578"/>
        <end position="607"/>
    </location>
</feature>
<accession>A0A0U1M2X9</accession>
<evidence type="ECO:0000313" key="6">
    <source>
        <dbReference type="Proteomes" id="UP000054383"/>
    </source>
</evidence>
<dbReference type="InterPro" id="IPR039759">
    <property type="entry name" value="eIF2D_SUI1"/>
</dbReference>
<dbReference type="AlphaFoldDB" id="A0A0U1M2X9"/>
<dbReference type="SUPFAM" id="SSF55159">
    <property type="entry name" value="eIF1-like"/>
    <property type="match status" value="1"/>
</dbReference>
<feature type="compositionally biased region" description="Basic and acidic residues" evidence="2">
    <location>
        <begin position="364"/>
        <end position="377"/>
    </location>
</feature>
<dbReference type="OMA" id="LCIIDDH"/>
<dbReference type="FunFam" id="3.10.400.20:FF:000008">
    <property type="entry name" value="RNA binding protein Ligatin/Tma64, putative"/>
    <property type="match status" value="1"/>
</dbReference>
<keyword evidence="1" id="KW-0136">Cellulose degradation</keyword>
<dbReference type="EMBL" id="CVMT01000006">
    <property type="protein sequence ID" value="CRG89742.1"/>
    <property type="molecule type" value="Genomic_DNA"/>
</dbReference>
<gene>
    <name evidence="5" type="ORF">PISL3812_06781</name>
</gene>
<dbReference type="OrthoDB" id="199771at2759"/>
<dbReference type="InterPro" id="IPR039757">
    <property type="entry name" value="EIF2D"/>
</dbReference>
<protein>
    <recommendedName>
        <fullName evidence="1">AA9 family lytic polysaccharide monooxygenase</fullName>
        <ecNumber evidence="1">1.14.99.56</ecNumber>
    </recommendedName>
    <alternativeName>
        <fullName evidence="1">Endo-beta-1,4-glucanase</fullName>
    </alternativeName>
    <alternativeName>
        <fullName evidence="1">Glycosyl hydrolase 61 family protein</fullName>
    </alternativeName>
</protein>
<organism evidence="5 6">
    <name type="scientific">Talaromyces islandicus</name>
    <name type="common">Penicillium islandicum</name>
    <dbReference type="NCBI Taxonomy" id="28573"/>
    <lineage>
        <taxon>Eukaryota</taxon>
        <taxon>Fungi</taxon>
        <taxon>Dikarya</taxon>
        <taxon>Ascomycota</taxon>
        <taxon>Pezizomycotina</taxon>
        <taxon>Eurotiomycetes</taxon>
        <taxon>Eurotiomycetidae</taxon>
        <taxon>Eurotiales</taxon>
        <taxon>Trichocomaceae</taxon>
        <taxon>Talaromyces</taxon>
        <taxon>Talaromyces sect. Islandici</taxon>
    </lineage>
</organism>
<feature type="signal peptide" evidence="3">
    <location>
        <begin position="1"/>
        <end position="19"/>
    </location>
</feature>
<dbReference type="GO" id="GO:0008810">
    <property type="term" value="F:cellulase activity"/>
    <property type="evidence" value="ECO:0007669"/>
    <property type="project" value="UniProtKB-UniRule"/>
</dbReference>
<feature type="compositionally biased region" description="Low complexity" evidence="2">
    <location>
        <begin position="272"/>
        <end position="287"/>
    </location>
</feature>
<dbReference type="Gene3D" id="3.30.780.10">
    <property type="entry name" value="SUI1-like domain"/>
    <property type="match status" value="1"/>
</dbReference>
<sequence>MAGIASLFGVLGLASTAAAHGFVQGIVIGDEFYSGFIADKFPYESDPPAVIGWSTTATDKGFVDGTEYTDPNIICHKNATPGAISASVAAGGKVELQWTPWPDSHHGPVIDYLANCNGNCSTVDKTTLEFFKIDQAGLINDTVVPGTWASDELIANNNSWTVTIPTSIAPGNYVLRHEIIALHSAGNEDGAQNYPQCINLEITGSGTDKPSGTPGEKLYSPTDPGILVNIYASLSTYDIPGPALYDATSAGVAATSTGVAQAGVTTSPAAVTVTSPTGGSGPTTLVTKTVPAPTPGSTETPQPGNGGGLPPCQLQFFERFKMFKKKPTIKTLSSIRSSDRRKIADQIIKDYNIAIPTAAPLSADESKEKQNNDDTPAKETASNLTTIRNAILPENSLSARFTTTAGPDLREVQGTVYVGSHPEFAGEERILWFKLEQGPGADGRIYPTVYSLWHNPRLIPLLYTPAFVMGKLFGGADLMTPGLANDPPFPSAAVKGATVAVSSLDSPTVPLFVGVCEIDVAGLGDVQGSKGHAVRGLHWEGDELWSWSSSSRPGQPAPEFLEGWDEETRDVEEAVEKLQLGETEGEGGVSLGKEAEEEPEEPEKEPTVKEIETAFVKAFIYSLYRLKKDNPDAPNHGLALPIQPSALISSHITPHLPVYSSQQAQFYQIKRTSWKNVKKFIKHLDKEQLVKSKDRNGQETVILDVDFNDYRVAQFVPYRLPTRNVVESSGKAVSGKQQQKLAEDGVDPSVGQTLTVQVLYRPSPKLAPTLFPARQPSDPKNYYKYSEVSSHLDQYLSSQDLISAANRRIIKLDPFLANTIYTSSSGNDQAARARGEVTRDGLLQRIVSDASLVAPYHAILKGRQTLEDVKPKSGPAPKATLSIERRGSAKTVSKISGFEVFGIIPGFLAEELSKKCASSASVAQATGAVKGLLEILVQGDQRKAIQTALERRGVKSQWVDVVDKLKKKKT</sequence>
<dbReference type="EC" id="1.14.99.56" evidence="1"/>
<dbReference type="Pfam" id="PF01253">
    <property type="entry name" value="SUI1"/>
    <property type="match status" value="1"/>
</dbReference>
<dbReference type="SUPFAM" id="SSF88697">
    <property type="entry name" value="PUA domain-like"/>
    <property type="match status" value="1"/>
</dbReference>
<dbReference type="Gene3D" id="3.10.400.20">
    <property type="match status" value="1"/>
</dbReference>
<evidence type="ECO:0000256" key="1">
    <source>
        <dbReference type="RuleBase" id="RU368122"/>
    </source>
</evidence>
<dbReference type="InterPro" id="IPR036877">
    <property type="entry name" value="SUI1_dom_sf"/>
</dbReference>
<keyword evidence="6" id="KW-1185">Reference proteome</keyword>
<reference evidence="5 6" key="1">
    <citation type="submission" date="2015-04" db="EMBL/GenBank/DDBJ databases">
        <authorList>
            <person name="Syromyatnikov M.Y."/>
            <person name="Popov V.N."/>
        </authorList>
    </citation>
    <scope>NUCLEOTIDE SEQUENCE [LARGE SCALE GENOMIC DNA]</scope>
    <source>
        <strain evidence="5">WF-38-12</strain>
    </source>
</reference>
<evidence type="ECO:0000259" key="4">
    <source>
        <dbReference type="PROSITE" id="PS50296"/>
    </source>
</evidence>
<dbReference type="GO" id="GO:0003743">
    <property type="term" value="F:translation initiation factor activity"/>
    <property type="evidence" value="ECO:0007669"/>
    <property type="project" value="InterPro"/>
</dbReference>
<dbReference type="GO" id="GO:0001731">
    <property type="term" value="P:formation of translation preinitiation complex"/>
    <property type="evidence" value="ECO:0007669"/>
    <property type="project" value="InterPro"/>
</dbReference>
<comment type="subcellular location">
    <subcellularLocation>
        <location evidence="1">Secreted</location>
    </subcellularLocation>
</comment>
<dbReference type="InterPro" id="IPR015947">
    <property type="entry name" value="PUA-like_sf"/>
</dbReference>
<dbReference type="Gene3D" id="2.70.50.70">
    <property type="match status" value="1"/>
</dbReference>
<dbReference type="Proteomes" id="UP000054383">
    <property type="component" value="Unassembled WGS sequence"/>
</dbReference>
<keyword evidence="1" id="KW-0624">Polysaccharide degradation</keyword>
<dbReference type="Pfam" id="PF26292">
    <property type="entry name" value="PUA_elF2D"/>
    <property type="match status" value="1"/>
</dbReference>
<keyword evidence="1" id="KW-0964">Secreted</keyword>
<keyword evidence="1" id="KW-1015">Disulfide bond</keyword>
<dbReference type="GO" id="GO:0030248">
    <property type="term" value="F:cellulose binding"/>
    <property type="evidence" value="ECO:0007669"/>
    <property type="project" value="UniProtKB-UniRule"/>
</dbReference>
<feature type="region of interest" description="Disordered" evidence="2">
    <location>
        <begin position="272"/>
        <end position="309"/>
    </location>
</feature>
<keyword evidence="1" id="KW-0119">Carbohydrate metabolism</keyword>
<dbReference type="FunFam" id="3.30.780.10:FF:000008">
    <property type="entry name" value="eukaryotic translation initiation factor 2D"/>
    <property type="match status" value="1"/>
</dbReference>
<feature type="region of interest" description="Disordered" evidence="2">
    <location>
        <begin position="359"/>
        <end position="380"/>
    </location>
</feature>
<dbReference type="PANTHER" id="PTHR12217:SF4">
    <property type="entry name" value="EUKARYOTIC TRANSLATION INITIATION FACTOR 2D"/>
    <property type="match status" value="1"/>
</dbReference>
<comment type="domain">
    <text evidence="1">Has a modular structure: an endo-beta-1,4-glucanase catalytic module at the N-terminus, a linker rich in serines and threonines, and a C-terminal carbohydrate-binding module (CBM).</text>
</comment>
<dbReference type="CDD" id="cd11608">
    <property type="entry name" value="eIF2D_C"/>
    <property type="match status" value="1"/>
</dbReference>
<dbReference type="GO" id="GO:0005576">
    <property type="term" value="C:extracellular region"/>
    <property type="evidence" value="ECO:0007669"/>
    <property type="project" value="UniProtKB-SubCell"/>
</dbReference>
<dbReference type="InterPro" id="IPR057429">
    <property type="entry name" value="WH_eIF2D"/>
</dbReference>
<dbReference type="PROSITE" id="PS50296">
    <property type="entry name" value="SUI1"/>
    <property type="match status" value="1"/>
</dbReference>
<name>A0A0U1M2X9_TALIS</name>
<dbReference type="Pfam" id="PF25304">
    <property type="entry name" value="WHD_eIF2D"/>
    <property type="match status" value="1"/>
</dbReference>
<evidence type="ECO:0000256" key="2">
    <source>
        <dbReference type="SAM" id="MobiDB-lite"/>
    </source>
</evidence>
<dbReference type="InterPro" id="IPR048248">
    <property type="entry name" value="PUA_eIF2d-like"/>
</dbReference>
<dbReference type="CDD" id="cd21156">
    <property type="entry name" value="PUA_eIF2d-like"/>
    <property type="match status" value="1"/>
</dbReference>
<dbReference type="CDD" id="cd21175">
    <property type="entry name" value="LPMO_AA9"/>
    <property type="match status" value="1"/>
</dbReference>
<dbReference type="InterPro" id="IPR036885">
    <property type="entry name" value="SWIB_MDM2_dom_sf"/>
</dbReference>
<dbReference type="Pfam" id="PF03443">
    <property type="entry name" value="AA9"/>
    <property type="match status" value="1"/>
</dbReference>